<dbReference type="Ensembl" id="ENSLLTT00000001310.1">
    <property type="protein sequence ID" value="ENSLLTP00000001267.1"/>
    <property type="gene ID" value="ENSLLTG00000000984.1"/>
</dbReference>
<evidence type="ECO:0000256" key="10">
    <source>
        <dbReference type="SAM" id="SignalP"/>
    </source>
</evidence>
<reference evidence="11" key="1">
    <citation type="submission" date="2025-08" db="UniProtKB">
        <authorList>
            <consortium name="Ensembl"/>
        </authorList>
    </citation>
    <scope>IDENTIFICATION</scope>
</reference>
<evidence type="ECO:0000313" key="11">
    <source>
        <dbReference type="Ensembl" id="ENSLLTP00000001267.1"/>
    </source>
</evidence>
<dbReference type="GO" id="GO:0016020">
    <property type="term" value="C:membrane"/>
    <property type="evidence" value="ECO:0007669"/>
    <property type="project" value="UniProtKB-SubCell"/>
</dbReference>
<comment type="subcellular location">
    <subcellularLocation>
        <location evidence="1">Membrane</location>
        <topology evidence="1">Single-pass membrane protein</topology>
    </subcellularLocation>
</comment>
<dbReference type="PANTHER" id="PTHR48043:SF161">
    <property type="entry name" value="UDP GLUCURONOSYLTRANSFERASE FAMILY 1 MEMBER A1"/>
    <property type="match status" value="1"/>
</dbReference>
<evidence type="ECO:0000256" key="1">
    <source>
        <dbReference type="ARBA" id="ARBA00004167"/>
    </source>
</evidence>
<keyword evidence="6" id="KW-0812">Transmembrane</keyword>
<dbReference type="Gene3D" id="3.40.50.2000">
    <property type="entry name" value="Glycogen Phosphorylase B"/>
    <property type="match status" value="2"/>
</dbReference>
<dbReference type="GO" id="GO:0015020">
    <property type="term" value="F:glucuronosyltransferase activity"/>
    <property type="evidence" value="ECO:0007669"/>
    <property type="project" value="UniProtKB-EC"/>
</dbReference>
<dbReference type="InterPro" id="IPR002213">
    <property type="entry name" value="UDP_glucos_trans"/>
</dbReference>
<evidence type="ECO:0000256" key="3">
    <source>
        <dbReference type="ARBA" id="ARBA00012544"/>
    </source>
</evidence>
<evidence type="ECO:0000256" key="2">
    <source>
        <dbReference type="ARBA" id="ARBA00009995"/>
    </source>
</evidence>
<dbReference type="InterPro" id="IPR050271">
    <property type="entry name" value="UDP-glycosyltransferase"/>
</dbReference>
<feature type="signal peptide" evidence="10">
    <location>
        <begin position="1"/>
        <end position="21"/>
    </location>
</feature>
<dbReference type="FunFam" id="3.40.50.2000:FF:000066">
    <property type="entry name" value="UDP-glucuronosyltransferase 1-1"/>
    <property type="match status" value="1"/>
</dbReference>
<evidence type="ECO:0000256" key="4">
    <source>
        <dbReference type="ARBA" id="ARBA00022676"/>
    </source>
</evidence>
<dbReference type="SUPFAM" id="SSF53756">
    <property type="entry name" value="UDP-Glycosyltransferase/glycogen phosphorylase"/>
    <property type="match status" value="1"/>
</dbReference>
<keyword evidence="7 10" id="KW-0732">Signal</keyword>
<keyword evidence="8" id="KW-1133">Transmembrane helix</keyword>
<dbReference type="Pfam" id="PF00201">
    <property type="entry name" value="UDPGT"/>
    <property type="match status" value="1"/>
</dbReference>
<dbReference type="Proteomes" id="UP000694406">
    <property type="component" value="Unplaced"/>
</dbReference>
<evidence type="ECO:0000256" key="5">
    <source>
        <dbReference type="ARBA" id="ARBA00022679"/>
    </source>
</evidence>
<evidence type="ECO:0000256" key="9">
    <source>
        <dbReference type="ARBA" id="ARBA00023180"/>
    </source>
</evidence>
<organism evidence="11 12">
    <name type="scientific">Laticauda laticaudata</name>
    <name type="common">Blue-ringed sea krait</name>
    <name type="synonym">Blue-lipped sea krait</name>
    <dbReference type="NCBI Taxonomy" id="8630"/>
    <lineage>
        <taxon>Eukaryota</taxon>
        <taxon>Metazoa</taxon>
        <taxon>Chordata</taxon>
        <taxon>Craniata</taxon>
        <taxon>Vertebrata</taxon>
        <taxon>Euteleostomi</taxon>
        <taxon>Lepidosauria</taxon>
        <taxon>Squamata</taxon>
        <taxon>Bifurcata</taxon>
        <taxon>Unidentata</taxon>
        <taxon>Episquamata</taxon>
        <taxon>Toxicofera</taxon>
        <taxon>Serpentes</taxon>
        <taxon>Colubroidea</taxon>
        <taxon>Elapidae</taxon>
        <taxon>Laticaudinae</taxon>
        <taxon>Laticauda</taxon>
    </lineage>
</organism>
<keyword evidence="9" id="KW-0325">Glycoprotein</keyword>
<accession>A0A8C5REN9</accession>
<dbReference type="AlphaFoldDB" id="A0A8C5REN9"/>
<keyword evidence="4" id="KW-0328">Glycosyltransferase</keyword>
<proteinExistence type="inferred from homology"/>
<keyword evidence="12" id="KW-1185">Reference proteome</keyword>
<dbReference type="GeneTree" id="ENSGT00940000159677"/>
<evidence type="ECO:0000313" key="12">
    <source>
        <dbReference type="Proteomes" id="UP000694406"/>
    </source>
</evidence>
<dbReference type="PANTHER" id="PTHR48043">
    <property type="entry name" value="EG:EG0003.4 PROTEIN-RELATED"/>
    <property type="match status" value="1"/>
</dbReference>
<keyword evidence="8" id="KW-0472">Membrane</keyword>
<comment type="similarity">
    <text evidence="2">Belongs to the UDP-glycosyltransferase family.</text>
</comment>
<protein>
    <recommendedName>
        <fullName evidence="3">glucuronosyltransferase</fullName>
        <ecNumber evidence="3">2.4.1.17</ecNumber>
    </recommendedName>
</protein>
<evidence type="ECO:0000256" key="8">
    <source>
        <dbReference type="ARBA" id="ARBA00022989"/>
    </source>
</evidence>
<keyword evidence="5" id="KW-0808">Transferase</keyword>
<evidence type="ECO:0000256" key="7">
    <source>
        <dbReference type="ARBA" id="ARBA00022729"/>
    </source>
</evidence>
<reference evidence="11" key="2">
    <citation type="submission" date="2025-09" db="UniProtKB">
        <authorList>
            <consortium name="Ensembl"/>
        </authorList>
    </citation>
    <scope>IDENTIFICATION</scope>
</reference>
<dbReference type="EC" id="2.4.1.17" evidence="3"/>
<name>A0A8C5REN9_LATLA</name>
<feature type="chain" id="PRO_5034189373" description="glucuronosyltransferase" evidence="10">
    <location>
        <begin position="22"/>
        <end position="421"/>
    </location>
</feature>
<evidence type="ECO:0000256" key="6">
    <source>
        <dbReference type="ARBA" id="ARBA00022692"/>
    </source>
</evidence>
<sequence>MKILKTTWFLLTFFFLKLSDGGKVLVIPMDGSHWLSIQPVMERLHHRGHQVIAVVPDANLLIKPSDHYIMKTFAVPYSTEYLKTEFQKLGYKVFVHQPFLARITETFAKIRNITMIYLNNCKQLLYNKDLITYLQDSKFNVVVMDPVSPCGQIVAEYLSIPSVFYSRGIPCGLDSEATKCPNPPSYIPKFYTGSTDHMTFNQRVKNFLFGSFQSMVCYLVYSPFEALIKEFLHRDMTVLELYSQASIWLFRYDFIFEYPRPIMPNMILIGGINCAKEKPLTQEFESILEKSGDDGVVVFSMGSMLSEMQMKKAMEIAKGLGTIPQTVRKANLKIYCVYEDMLMSPLNEVRNKDNGMKLKEEKVRINITGQKCIARNYFPLQHNIITFKIQQTISSFYILQYLLIHILVTFKQCLKTLSIQS</sequence>